<keyword evidence="2" id="KW-0238">DNA-binding</keyword>
<dbReference type="CDD" id="cd07377">
    <property type="entry name" value="WHTH_GntR"/>
    <property type="match status" value="1"/>
</dbReference>
<dbReference type="SMART" id="SM00345">
    <property type="entry name" value="HTH_GNTR"/>
    <property type="match status" value="1"/>
</dbReference>
<dbReference type="RefSeq" id="WP_406582313.1">
    <property type="nucleotide sequence ID" value="NZ_JBJHQH010000017.1"/>
</dbReference>
<name>A0ABW8RJY0_9BACI</name>
<dbReference type="SMART" id="SM00866">
    <property type="entry name" value="UTRA"/>
    <property type="match status" value="1"/>
</dbReference>
<keyword evidence="6" id="KW-1185">Reference proteome</keyword>
<comment type="caution">
    <text evidence="5">The sequence shown here is derived from an EMBL/GenBank/DDBJ whole genome shotgun (WGS) entry which is preliminary data.</text>
</comment>
<accession>A0ABW8RJY0</accession>
<dbReference type="InterPro" id="IPR036390">
    <property type="entry name" value="WH_DNA-bd_sf"/>
</dbReference>
<gene>
    <name evidence="5" type="ORF">ACJEBI_20320</name>
</gene>
<dbReference type="Pfam" id="PF07702">
    <property type="entry name" value="UTRA"/>
    <property type="match status" value="1"/>
</dbReference>
<organism evidence="5 6">
    <name type="scientific">Bacillus salipaludis</name>
    <dbReference type="NCBI Taxonomy" id="2547811"/>
    <lineage>
        <taxon>Bacteria</taxon>
        <taxon>Bacillati</taxon>
        <taxon>Bacillota</taxon>
        <taxon>Bacilli</taxon>
        <taxon>Bacillales</taxon>
        <taxon>Bacillaceae</taxon>
        <taxon>Bacillus</taxon>
    </lineage>
</organism>
<dbReference type="PROSITE" id="PS50949">
    <property type="entry name" value="HTH_GNTR"/>
    <property type="match status" value="1"/>
</dbReference>
<evidence type="ECO:0000259" key="4">
    <source>
        <dbReference type="PROSITE" id="PS50949"/>
    </source>
</evidence>
<dbReference type="Gene3D" id="3.40.1410.10">
    <property type="entry name" value="Chorismate lyase-like"/>
    <property type="match status" value="1"/>
</dbReference>
<dbReference type="InterPro" id="IPR036388">
    <property type="entry name" value="WH-like_DNA-bd_sf"/>
</dbReference>
<dbReference type="InterPro" id="IPR028978">
    <property type="entry name" value="Chorismate_lyase_/UTRA_dom_sf"/>
</dbReference>
<dbReference type="InterPro" id="IPR050679">
    <property type="entry name" value="Bact_HTH_transcr_reg"/>
</dbReference>
<dbReference type="InterPro" id="IPR000524">
    <property type="entry name" value="Tscrpt_reg_HTH_GntR"/>
</dbReference>
<evidence type="ECO:0000256" key="2">
    <source>
        <dbReference type="ARBA" id="ARBA00023125"/>
    </source>
</evidence>
<dbReference type="Proteomes" id="UP001623041">
    <property type="component" value="Unassembled WGS sequence"/>
</dbReference>
<evidence type="ECO:0000313" key="5">
    <source>
        <dbReference type="EMBL" id="MFK9093814.1"/>
    </source>
</evidence>
<reference evidence="5 6" key="1">
    <citation type="submission" date="2024-11" db="EMBL/GenBank/DDBJ databases">
        <authorList>
            <person name="Lucas J.A."/>
        </authorList>
    </citation>
    <scope>NUCLEOTIDE SEQUENCE [LARGE SCALE GENOMIC DNA]</scope>
    <source>
        <strain evidence="5 6">Z 5.4</strain>
    </source>
</reference>
<dbReference type="SUPFAM" id="SSF46785">
    <property type="entry name" value="Winged helix' DNA-binding domain"/>
    <property type="match status" value="1"/>
</dbReference>
<protein>
    <submittedName>
        <fullName evidence="5">GntR family transcriptional regulator</fullName>
    </submittedName>
</protein>
<evidence type="ECO:0000256" key="3">
    <source>
        <dbReference type="ARBA" id="ARBA00023163"/>
    </source>
</evidence>
<dbReference type="EMBL" id="JBJHQH010000017">
    <property type="protein sequence ID" value="MFK9093814.1"/>
    <property type="molecule type" value="Genomic_DNA"/>
</dbReference>
<evidence type="ECO:0000256" key="1">
    <source>
        <dbReference type="ARBA" id="ARBA00023015"/>
    </source>
</evidence>
<evidence type="ECO:0000313" key="6">
    <source>
        <dbReference type="Proteomes" id="UP001623041"/>
    </source>
</evidence>
<proteinExistence type="predicted"/>
<sequence>MQQQQHMPMYLKIKTYLLQEIKDGRYLPGDKILSENELKAKYGVSSSTVVKALTEMVYEGYLYRIQGKGTFVAKTKMNKTLNKILSFTEELKRKGFVPEIKLISVEEIFNKEITGYLGIKENEPICKIMRVRLADNEPLAVDTSYLSTKLLSKSEISELEKVQSLHSFLKNVKGFVPYRAKQHYSIKYCDQKISKLLEQDERQPNFFSTSITYTEDNLPLEYTESYIRWDRYTLEVDLTTE</sequence>
<dbReference type="Pfam" id="PF00392">
    <property type="entry name" value="GntR"/>
    <property type="match status" value="1"/>
</dbReference>
<dbReference type="PANTHER" id="PTHR44846">
    <property type="entry name" value="MANNOSYL-D-GLYCERATE TRANSPORT/METABOLISM SYSTEM REPRESSOR MNGR-RELATED"/>
    <property type="match status" value="1"/>
</dbReference>
<feature type="domain" description="HTH gntR-type" evidence="4">
    <location>
        <begin position="7"/>
        <end position="75"/>
    </location>
</feature>
<dbReference type="InterPro" id="IPR011663">
    <property type="entry name" value="UTRA"/>
</dbReference>
<dbReference type="Gene3D" id="1.10.10.10">
    <property type="entry name" value="Winged helix-like DNA-binding domain superfamily/Winged helix DNA-binding domain"/>
    <property type="match status" value="1"/>
</dbReference>
<keyword evidence="1" id="KW-0805">Transcription regulation</keyword>
<keyword evidence="3" id="KW-0804">Transcription</keyword>
<dbReference type="SUPFAM" id="SSF64288">
    <property type="entry name" value="Chorismate lyase-like"/>
    <property type="match status" value="1"/>
</dbReference>
<dbReference type="PANTHER" id="PTHR44846:SF1">
    <property type="entry name" value="MANNOSYL-D-GLYCERATE TRANSPORT_METABOLISM SYSTEM REPRESSOR MNGR-RELATED"/>
    <property type="match status" value="1"/>
</dbReference>